<dbReference type="InterPro" id="IPR057412">
    <property type="entry name" value="INTS4_C"/>
</dbReference>
<dbReference type="InParanoid" id="A0A6L2PNE6"/>
<evidence type="ECO:0008006" key="7">
    <source>
        <dbReference type="Google" id="ProtNLM"/>
    </source>
</evidence>
<dbReference type="PANTHER" id="PTHR20938">
    <property type="entry name" value="INTEGRATOR COMPLEX SUBUNIT 4"/>
    <property type="match status" value="1"/>
</dbReference>
<dbReference type="AlphaFoldDB" id="A0A6L2PNE6"/>
<keyword evidence="6" id="KW-1185">Reference proteome</keyword>
<dbReference type="FunCoup" id="A0A6L2PNE6">
    <property type="interactions" value="2035"/>
</dbReference>
<dbReference type="GO" id="GO:0032039">
    <property type="term" value="C:integrator complex"/>
    <property type="evidence" value="ECO:0007669"/>
    <property type="project" value="TreeGrafter"/>
</dbReference>
<name>A0A6L2PNE6_COPFO</name>
<gene>
    <name evidence="5" type="ORF">Cfor_12809</name>
</gene>
<dbReference type="InterPro" id="IPR011989">
    <property type="entry name" value="ARM-like"/>
</dbReference>
<dbReference type="PANTHER" id="PTHR20938:SF0">
    <property type="entry name" value="INTEGRATOR COMPLEX SUBUNIT 4"/>
    <property type="match status" value="1"/>
</dbReference>
<comment type="subcellular location">
    <subcellularLocation>
        <location evidence="1">Nucleus</location>
    </subcellularLocation>
</comment>
<evidence type="ECO:0000259" key="3">
    <source>
        <dbReference type="Pfam" id="PF24493"/>
    </source>
</evidence>
<feature type="domain" description="Integrator complex subunit 4/Protein SIEL C-terminal Ig-like" evidence="4">
    <location>
        <begin position="763"/>
        <end position="918"/>
    </location>
</feature>
<protein>
    <recommendedName>
        <fullName evidence="7">Integrator complex subunit 4</fullName>
    </recommendedName>
</protein>
<evidence type="ECO:0000259" key="4">
    <source>
        <dbReference type="Pfam" id="PF25458"/>
    </source>
</evidence>
<proteinExistence type="predicted"/>
<evidence type="ECO:0000313" key="6">
    <source>
        <dbReference type="Proteomes" id="UP000502823"/>
    </source>
</evidence>
<dbReference type="InterPro" id="IPR056235">
    <property type="entry name" value="INTS4_8HBD"/>
</dbReference>
<reference evidence="6" key="1">
    <citation type="submission" date="2020-01" db="EMBL/GenBank/DDBJ databases">
        <title>Draft genome sequence of the Termite Coptotermes fromosanus.</title>
        <authorList>
            <person name="Itakura S."/>
            <person name="Yosikawa Y."/>
            <person name="Umezawa K."/>
        </authorList>
    </citation>
    <scope>NUCLEOTIDE SEQUENCE [LARGE SCALE GENOMIC DNA]</scope>
</reference>
<evidence type="ECO:0000256" key="1">
    <source>
        <dbReference type="ARBA" id="ARBA00004123"/>
    </source>
</evidence>
<feature type="domain" description="INTS4 8 helical bundle" evidence="3">
    <location>
        <begin position="563"/>
        <end position="754"/>
    </location>
</feature>
<accession>A0A6L2PNE6</accession>
<keyword evidence="2" id="KW-0539">Nucleus</keyword>
<dbReference type="SUPFAM" id="SSF48371">
    <property type="entry name" value="ARM repeat"/>
    <property type="match status" value="1"/>
</dbReference>
<dbReference type="Proteomes" id="UP000502823">
    <property type="component" value="Unassembled WGS sequence"/>
</dbReference>
<comment type="caution">
    <text evidence="5">The sequence shown here is derived from an EMBL/GenBank/DDBJ whole genome shotgun (WGS) entry which is preliminary data.</text>
</comment>
<dbReference type="FunFam" id="1.25.10.10:FF:000728">
    <property type="entry name" value="Blast:Integrator complex subunit 4"/>
    <property type="match status" value="1"/>
</dbReference>
<dbReference type="Pfam" id="PF25458">
    <property type="entry name" value="INTS4_C"/>
    <property type="match status" value="1"/>
</dbReference>
<evidence type="ECO:0000313" key="5">
    <source>
        <dbReference type="EMBL" id="GFG33854.1"/>
    </source>
</evidence>
<dbReference type="EMBL" id="BLKM01000456">
    <property type="protein sequence ID" value="GFG33854.1"/>
    <property type="molecule type" value="Genomic_DNA"/>
</dbReference>
<dbReference type="Gene3D" id="1.25.10.10">
    <property type="entry name" value="Leucine-rich Repeat Variant"/>
    <property type="match status" value="2"/>
</dbReference>
<evidence type="ECO:0000256" key="2">
    <source>
        <dbReference type="ARBA" id="ARBA00023242"/>
    </source>
</evidence>
<sequence length="922" mass="101840">MEQPKPLKKLRLVKKLVSGSSAAAYVGLLEKSKTSNDALQVLLRISDSLKFQEEDLADVIKKLGEHFQQENESAVRAKILSLFGDIGKEPGADVQGIIEETVQLLKKEESHKVIAQGISALLRLGKLVPDNVSVHQKLVLVAKQYLTDTSHYVKCRCLELIGELLPVGGSCEGSAQAMMRHVGDYTHSEDARVRSAAFRTMLTVHERGSKLDSSVYPEVCLALKDDYEIVRQVALKLVWVLGQTYPENTITLAESEEDIRLVDDAFGKVCMMINDLSLRVRTLAAQFLGTMTLVSPKFLQQTLDKKLIEMMDADSVSLMSSGSCGAFVHGLEDEYQEVRNASVDSLCSLSLNNPQFAQMSLDFLVDMFNDEIEDVRLKAIDSLTKISKYTVLREDQLETILGALKDFSVDIREGLHKMLSACRLSSKGCLQMCVESLLDNLKKYPMDRRSTWRCLQKIGQAHPELTLPLVPELLAIHPFFDTPEPDVEDPAYICILILVFNAAQHCPTMLQLFEEHTLKHYSYLRDTMPNLVPALKVAQSFRGTYRLQLRSTELVPVETGTAEFLDSMLARVEAAPNPRIREELLEAAQRDLTRLATIDSAVAGAAQFSALYIGSQLLMGKLLCNKLWANPSTLATQQGSIIRNSITQLLQHCLKLQHLFVGLKEVDLVAVKQFKLKALALQLVYIVRASNSSALALCEHFLEQVEDTQRFPEPFTASVFKEMGQLEDTKPGPVARSLLPLLQVSSPAPLPRPNIAVRMSTAVITEPTGEVDAALKFTAGLVVGVPLDAELYNVRNTATLRVKVKYPDQQTQLIVPKHSDFRPMLLSDSEGNNVTSDMSDTDFRLLTTVLVSHQVWTEACTIDISLALDLTDVESGLGLGTGLAGRRGTAAGVGKTDGDPCVIDLCKPVKVYVSPKPVKRGI</sequence>
<dbReference type="GO" id="GO:0016180">
    <property type="term" value="P:snRNA processing"/>
    <property type="evidence" value="ECO:0007669"/>
    <property type="project" value="TreeGrafter"/>
</dbReference>
<organism evidence="5 6">
    <name type="scientific">Coptotermes formosanus</name>
    <name type="common">Formosan subterranean termite</name>
    <dbReference type="NCBI Taxonomy" id="36987"/>
    <lineage>
        <taxon>Eukaryota</taxon>
        <taxon>Metazoa</taxon>
        <taxon>Ecdysozoa</taxon>
        <taxon>Arthropoda</taxon>
        <taxon>Hexapoda</taxon>
        <taxon>Insecta</taxon>
        <taxon>Pterygota</taxon>
        <taxon>Neoptera</taxon>
        <taxon>Polyneoptera</taxon>
        <taxon>Dictyoptera</taxon>
        <taxon>Blattodea</taxon>
        <taxon>Blattoidea</taxon>
        <taxon>Termitoidae</taxon>
        <taxon>Rhinotermitidae</taxon>
        <taxon>Coptotermes</taxon>
    </lineage>
</organism>
<dbReference type="Pfam" id="PF24493">
    <property type="entry name" value="INTS4_8HBD"/>
    <property type="match status" value="1"/>
</dbReference>
<dbReference type="InterPro" id="IPR016024">
    <property type="entry name" value="ARM-type_fold"/>
</dbReference>
<dbReference type="OrthoDB" id="18190at2759"/>